<reference evidence="3" key="2">
    <citation type="submission" date="2025-09" db="UniProtKB">
        <authorList>
            <consortium name="Ensembl"/>
        </authorList>
    </citation>
    <scope>IDENTIFICATION</scope>
</reference>
<proteinExistence type="inferred from homology"/>
<dbReference type="GO" id="GO:0005576">
    <property type="term" value="C:extracellular region"/>
    <property type="evidence" value="ECO:0007669"/>
    <property type="project" value="InterPro"/>
</dbReference>
<name>A0A3Q0SU02_AMPCI</name>
<dbReference type="GO" id="GO:0007160">
    <property type="term" value="P:cell-matrix adhesion"/>
    <property type="evidence" value="ECO:0007669"/>
    <property type="project" value="InterPro"/>
</dbReference>
<accession>A0A3Q0SU02</accession>
<protein>
    <submittedName>
        <fullName evidence="3">Ependymin-like 1</fullName>
    </submittedName>
</protein>
<evidence type="ECO:0000256" key="2">
    <source>
        <dbReference type="SAM" id="SignalP"/>
    </source>
</evidence>
<evidence type="ECO:0000313" key="4">
    <source>
        <dbReference type="Proteomes" id="UP000261340"/>
    </source>
</evidence>
<dbReference type="Ensembl" id="ENSACIT00000027664.1">
    <property type="protein sequence ID" value="ENSACIP00000026956.1"/>
    <property type="gene ID" value="ENSACIG00000020869.1"/>
</dbReference>
<dbReference type="OMA" id="ITEFGCI"/>
<feature type="chain" id="PRO_5018573702" evidence="2">
    <location>
        <begin position="17"/>
        <end position="209"/>
    </location>
</feature>
<dbReference type="GO" id="GO:0005509">
    <property type="term" value="F:calcium ion binding"/>
    <property type="evidence" value="ECO:0007669"/>
    <property type="project" value="InterPro"/>
</dbReference>
<dbReference type="GO" id="GO:0005764">
    <property type="term" value="C:lysosome"/>
    <property type="evidence" value="ECO:0007669"/>
    <property type="project" value="TreeGrafter"/>
</dbReference>
<reference evidence="3" key="1">
    <citation type="submission" date="2025-08" db="UniProtKB">
        <authorList>
            <consortium name="Ensembl"/>
        </authorList>
    </citation>
    <scope>IDENTIFICATION</scope>
</reference>
<evidence type="ECO:0000313" key="3">
    <source>
        <dbReference type="Ensembl" id="ENSACIP00000026956.1"/>
    </source>
</evidence>
<dbReference type="PANTHER" id="PTHR10697:SF5">
    <property type="entry name" value="EPENDYMIN-RELATED"/>
    <property type="match status" value="1"/>
</dbReference>
<dbReference type="Proteomes" id="UP000261340">
    <property type="component" value="Unplaced"/>
</dbReference>
<evidence type="ECO:0000256" key="1">
    <source>
        <dbReference type="ARBA" id="ARBA00010771"/>
    </source>
</evidence>
<keyword evidence="2" id="KW-0732">Signal</keyword>
<organism evidence="3 4">
    <name type="scientific">Amphilophus citrinellus</name>
    <name type="common">Midas cichlid</name>
    <name type="synonym">Cichlasoma citrinellum</name>
    <dbReference type="NCBI Taxonomy" id="61819"/>
    <lineage>
        <taxon>Eukaryota</taxon>
        <taxon>Metazoa</taxon>
        <taxon>Chordata</taxon>
        <taxon>Craniata</taxon>
        <taxon>Vertebrata</taxon>
        <taxon>Euteleostomi</taxon>
        <taxon>Actinopterygii</taxon>
        <taxon>Neopterygii</taxon>
        <taxon>Teleostei</taxon>
        <taxon>Neoteleostei</taxon>
        <taxon>Acanthomorphata</taxon>
        <taxon>Ovalentaria</taxon>
        <taxon>Cichlomorphae</taxon>
        <taxon>Cichliformes</taxon>
        <taxon>Cichlidae</taxon>
        <taxon>New World cichlids</taxon>
        <taxon>Cichlasomatinae</taxon>
        <taxon>Heroini</taxon>
        <taxon>Amphilophus</taxon>
    </lineage>
</organism>
<keyword evidence="4" id="KW-1185">Reference proteome</keyword>
<feature type="signal peptide" evidence="2">
    <location>
        <begin position="1"/>
        <end position="16"/>
    </location>
</feature>
<dbReference type="InterPro" id="IPR001299">
    <property type="entry name" value="Ependymin"/>
</dbReference>
<dbReference type="PANTHER" id="PTHR10697">
    <property type="entry name" value="MAMMALIAN EPENDYMIN-RELATED PROTEIN 1"/>
    <property type="match status" value="1"/>
</dbReference>
<dbReference type="SMART" id="SM00026">
    <property type="entry name" value="EPEND"/>
    <property type="match status" value="1"/>
</dbReference>
<dbReference type="AlphaFoldDB" id="A0A3Q0SU02"/>
<dbReference type="PRINTS" id="PR00317">
    <property type="entry name" value="EPENDYMIN"/>
</dbReference>
<dbReference type="GeneTree" id="ENSGT00940000164430"/>
<comment type="similarity">
    <text evidence="1">Belongs to the ependymin family.</text>
</comment>
<sequence>MRLSVVLACLLAACMAEKPRPCNLNKLALFLQSTQNEKLWVFAKFLYDAMGQRVRLMEMGNYQNKSFTYDALLLFREGAMYEINEKAHTCKKSPLKAAFHPMEIPKNASLLGQAVVGSSSRPGEGLLVNTWTGDLPGNTGKYITTFTEFGCIPVSTAYQTKDFGWMLTSFFNNVIGIPDPNRLNPPDYCPTEMSGEQPGDFASLFFNLH</sequence>
<dbReference type="Pfam" id="PF00811">
    <property type="entry name" value="Ependymin"/>
    <property type="match status" value="1"/>
</dbReference>